<sequence length="257" mass="28124">MKITDEKLSAFLDAQLAENEMAEIRQQIADDEQIAMRLAELSMVDEQIRATYSQIDDQPLPQGLNDLLAQPSATSQAESNVVEMASWKKPVKQLSQFLSEHAAQAASVALVAGVMLGVFSQTQTSLPTATDNWQQQAAVLENSISGNAFSLDDGSTLTPELTFINYSQQVCRQYKVSSTAGEISKHIACKGGDNWQKVASFYPETATNEYQTASGTASSSNVGAEQLMQQSIDAMISSDFLMPQQEQSLKQKKWQVK</sequence>
<organism evidence="1 2">
    <name type="scientific">Catenovulum agarivorans DS-2</name>
    <dbReference type="NCBI Taxonomy" id="1328313"/>
    <lineage>
        <taxon>Bacteria</taxon>
        <taxon>Pseudomonadati</taxon>
        <taxon>Pseudomonadota</taxon>
        <taxon>Gammaproteobacteria</taxon>
        <taxon>Alteromonadales</taxon>
        <taxon>Alteromonadaceae</taxon>
        <taxon>Catenovulum</taxon>
    </lineage>
</organism>
<accession>W7QIU3</accession>
<reference evidence="1 2" key="1">
    <citation type="journal article" date="2014" name="Genome Announc.">
        <title>Draft Genome Sequence of the Agar-Degrading Bacterium Catenovulum sp. Strain DS-2, Isolated from Intestines of Haliotis diversicolor.</title>
        <authorList>
            <person name="Shan D."/>
            <person name="Li X."/>
            <person name="Gu Z."/>
            <person name="Wei G."/>
            <person name="Gao Z."/>
            <person name="Shao Z."/>
        </authorList>
    </citation>
    <scope>NUCLEOTIDE SEQUENCE [LARGE SCALE GENOMIC DNA]</scope>
    <source>
        <strain evidence="1 2">DS-2</strain>
    </source>
</reference>
<dbReference type="eggNOG" id="COG4520">
    <property type="taxonomic scope" value="Bacteria"/>
</dbReference>
<proteinExistence type="predicted"/>
<dbReference type="EMBL" id="ARZY01000003">
    <property type="protein sequence ID" value="EWH11781.1"/>
    <property type="molecule type" value="Genomic_DNA"/>
</dbReference>
<keyword evidence="2" id="KW-1185">Reference proteome</keyword>
<dbReference type="STRING" id="1328313.DS2_03120"/>
<dbReference type="OrthoDB" id="5588054at2"/>
<dbReference type="PATRIC" id="fig|1328313.3.peg.648"/>
<protein>
    <recommendedName>
        <fullName evidence="3">Anti-sigma factor</fullName>
    </recommendedName>
</protein>
<dbReference type="Proteomes" id="UP000019276">
    <property type="component" value="Unassembled WGS sequence"/>
</dbReference>
<evidence type="ECO:0000313" key="1">
    <source>
        <dbReference type="EMBL" id="EWH11781.1"/>
    </source>
</evidence>
<comment type="caution">
    <text evidence="1">The sequence shown here is derived from an EMBL/GenBank/DDBJ whole genome shotgun (WGS) entry which is preliminary data.</text>
</comment>
<dbReference type="RefSeq" id="WP_035013158.1">
    <property type="nucleotide sequence ID" value="NZ_ARZY01000003.1"/>
</dbReference>
<name>W7QIU3_9ALTE</name>
<evidence type="ECO:0000313" key="2">
    <source>
        <dbReference type="Proteomes" id="UP000019276"/>
    </source>
</evidence>
<evidence type="ECO:0008006" key="3">
    <source>
        <dbReference type="Google" id="ProtNLM"/>
    </source>
</evidence>
<dbReference type="AlphaFoldDB" id="W7QIU3"/>
<gene>
    <name evidence="1" type="ORF">DS2_03120</name>
</gene>